<sequence length="65" mass="7289">MGIQFGASSQPVRKLKELELVGETEQENYGVVDCIRRIRGLSNKSTAPRNSRRDEERPLNCVGSL</sequence>
<comment type="caution">
    <text evidence="2">The sequence shown here is derived from an EMBL/GenBank/DDBJ whole genome shotgun (WGS) entry which is preliminary data.</text>
</comment>
<feature type="region of interest" description="Disordered" evidence="1">
    <location>
        <begin position="43"/>
        <end position="65"/>
    </location>
</feature>
<proteinExistence type="predicted"/>
<dbReference type="Proteomes" id="UP000325313">
    <property type="component" value="Unassembled WGS sequence"/>
</dbReference>
<name>A0A5B0RKQ0_PUCGR</name>
<dbReference type="EMBL" id="VDEP01000171">
    <property type="protein sequence ID" value="KAA1126466.1"/>
    <property type="molecule type" value="Genomic_DNA"/>
</dbReference>
<protein>
    <submittedName>
        <fullName evidence="2">Uncharacterized protein</fullName>
    </submittedName>
</protein>
<evidence type="ECO:0000313" key="3">
    <source>
        <dbReference type="Proteomes" id="UP000325313"/>
    </source>
</evidence>
<organism evidence="2 3">
    <name type="scientific">Puccinia graminis f. sp. tritici</name>
    <dbReference type="NCBI Taxonomy" id="56615"/>
    <lineage>
        <taxon>Eukaryota</taxon>
        <taxon>Fungi</taxon>
        <taxon>Dikarya</taxon>
        <taxon>Basidiomycota</taxon>
        <taxon>Pucciniomycotina</taxon>
        <taxon>Pucciniomycetes</taxon>
        <taxon>Pucciniales</taxon>
        <taxon>Pucciniaceae</taxon>
        <taxon>Puccinia</taxon>
    </lineage>
</organism>
<evidence type="ECO:0000256" key="1">
    <source>
        <dbReference type="SAM" id="MobiDB-lite"/>
    </source>
</evidence>
<dbReference type="AlphaFoldDB" id="A0A5B0RKQ0"/>
<reference evidence="2 3" key="1">
    <citation type="submission" date="2019-05" db="EMBL/GenBank/DDBJ databases">
        <title>Emergence of the Ug99 lineage of the wheat stem rust pathogen through somatic hybridization.</title>
        <authorList>
            <person name="Li F."/>
            <person name="Upadhyaya N.M."/>
            <person name="Sperschneider J."/>
            <person name="Matny O."/>
            <person name="Nguyen-Phuc H."/>
            <person name="Mago R."/>
            <person name="Raley C."/>
            <person name="Miller M.E."/>
            <person name="Silverstein K.A.T."/>
            <person name="Henningsen E."/>
            <person name="Hirsch C.D."/>
            <person name="Visser B."/>
            <person name="Pretorius Z.A."/>
            <person name="Steffenson B.J."/>
            <person name="Schwessinger B."/>
            <person name="Dodds P.N."/>
            <person name="Figueroa M."/>
        </authorList>
    </citation>
    <scope>NUCLEOTIDE SEQUENCE [LARGE SCALE GENOMIC DNA]</scope>
    <source>
        <strain evidence="2 3">Ug99</strain>
    </source>
</reference>
<gene>
    <name evidence="2" type="ORF">PGTUg99_018684</name>
</gene>
<evidence type="ECO:0000313" key="2">
    <source>
        <dbReference type="EMBL" id="KAA1126466.1"/>
    </source>
</evidence>
<accession>A0A5B0RKQ0</accession>